<evidence type="ECO:0000313" key="2">
    <source>
        <dbReference type="EMBL" id="MDF8263898.1"/>
    </source>
</evidence>
<organism evidence="2 3">
    <name type="scientific">Luteipulveratus flavus</name>
    <dbReference type="NCBI Taxonomy" id="3031728"/>
    <lineage>
        <taxon>Bacteria</taxon>
        <taxon>Bacillati</taxon>
        <taxon>Actinomycetota</taxon>
        <taxon>Actinomycetes</taxon>
        <taxon>Micrococcales</taxon>
        <taxon>Dermacoccaceae</taxon>
        <taxon>Luteipulveratus</taxon>
    </lineage>
</organism>
<dbReference type="Proteomes" id="UP001528912">
    <property type="component" value="Unassembled WGS sequence"/>
</dbReference>
<dbReference type="RefSeq" id="WP_277191524.1">
    <property type="nucleotide sequence ID" value="NZ_JAROAV010000023.1"/>
</dbReference>
<dbReference type="InterPro" id="IPR051207">
    <property type="entry name" value="ComplexI_NDUFA9_subunit"/>
</dbReference>
<protein>
    <submittedName>
        <fullName evidence="2">NAD(P)H-binding protein</fullName>
    </submittedName>
</protein>
<comment type="caution">
    <text evidence="2">The sequence shown here is derived from an EMBL/GenBank/DDBJ whole genome shotgun (WGS) entry which is preliminary data.</text>
</comment>
<dbReference type="EMBL" id="JAROAV010000023">
    <property type="protein sequence ID" value="MDF8263898.1"/>
    <property type="molecule type" value="Genomic_DNA"/>
</dbReference>
<evidence type="ECO:0000259" key="1">
    <source>
        <dbReference type="Pfam" id="PF13460"/>
    </source>
</evidence>
<sequence length="251" mass="27158">MRVAVAGATGKVGAHVVHQLTRTGHEVVRLSRTDGVDLTTGDGLADRLAGADAVIDCLSVVTTRRRAAVSFFETTTRTLLDAERAAGVGHHVVLSIVGADRVQYGYYEGKLAQERLVRESGRPYTILRATQFHEFAEQLLERFVLGRLALVPRGRSAPVAATEVATALVELAADTPHAEHLELTGPGEHDLADMVQQLVAVRGLPTRAYGLRLPGAGARAMREGALLSENPWRVGTQTYEEWLRERAVEPA</sequence>
<reference evidence="2 3" key="1">
    <citation type="submission" date="2023-03" db="EMBL/GenBank/DDBJ databases">
        <title>YIM 133296 draft genome.</title>
        <authorList>
            <person name="Xiong L."/>
        </authorList>
    </citation>
    <scope>NUCLEOTIDE SEQUENCE [LARGE SCALE GENOMIC DNA]</scope>
    <source>
        <strain evidence="2 3">YIM 133296</strain>
    </source>
</reference>
<gene>
    <name evidence="2" type="ORF">P4R38_06560</name>
</gene>
<dbReference type="InterPro" id="IPR036291">
    <property type="entry name" value="NAD(P)-bd_dom_sf"/>
</dbReference>
<proteinExistence type="predicted"/>
<keyword evidence="3" id="KW-1185">Reference proteome</keyword>
<accession>A0ABT6C4M0</accession>
<feature type="domain" description="NAD(P)-binding" evidence="1">
    <location>
        <begin position="7"/>
        <end position="174"/>
    </location>
</feature>
<evidence type="ECO:0000313" key="3">
    <source>
        <dbReference type="Proteomes" id="UP001528912"/>
    </source>
</evidence>
<dbReference type="Pfam" id="PF13460">
    <property type="entry name" value="NAD_binding_10"/>
    <property type="match status" value="1"/>
</dbReference>
<dbReference type="InterPro" id="IPR016040">
    <property type="entry name" value="NAD(P)-bd_dom"/>
</dbReference>
<dbReference type="Gene3D" id="3.40.50.720">
    <property type="entry name" value="NAD(P)-binding Rossmann-like Domain"/>
    <property type="match status" value="1"/>
</dbReference>
<dbReference type="PANTHER" id="PTHR12126">
    <property type="entry name" value="NADH-UBIQUINONE OXIDOREDUCTASE 39 KDA SUBUNIT-RELATED"/>
    <property type="match status" value="1"/>
</dbReference>
<dbReference type="PANTHER" id="PTHR12126:SF11">
    <property type="entry name" value="NADH DEHYDROGENASE [UBIQUINONE] 1 ALPHA SUBCOMPLEX SUBUNIT 9, MITOCHONDRIAL"/>
    <property type="match status" value="1"/>
</dbReference>
<dbReference type="SUPFAM" id="SSF51735">
    <property type="entry name" value="NAD(P)-binding Rossmann-fold domains"/>
    <property type="match status" value="1"/>
</dbReference>
<name>A0ABT6C4M0_9MICO</name>